<gene>
    <name evidence="4" type="ORF">GCM10009740_04340</name>
</gene>
<organism evidence="4 5">
    <name type="scientific">Terrabacter terrae</name>
    <dbReference type="NCBI Taxonomy" id="318434"/>
    <lineage>
        <taxon>Bacteria</taxon>
        <taxon>Bacillati</taxon>
        <taxon>Actinomycetota</taxon>
        <taxon>Actinomycetes</taxon>
        <taxon>Micrococcales</taxon>
        <taxon>Intrasporangiaceae</taxon>
        <taxon>Terrabacter</taxon>
    </lineage>
</organism>
<dbReference type="InterPro" id="IPR038375">
    <property type="entry name" value="NDUFAF7_sf"/>
</dbReference>
<evidence type="ECO:0000313" key="4">
    <source>
        <dbReference type="EMBL" id="GAA2019331.1"/>
    </source>
</evidence>
<evidence type="ECO:0000313" key="5">
    <source>
        <dbReference type="Proteomes" id="UP001501285"/>
    </source>
</evidence>
<protein>
    <submittedName>
        <fullName evidence="4">SAM-dependent methyltransferase</fullName>
    </submittedName>
</protein>
<evidence type="ECO:0000256" key="1">
    <source>
        <dbReference type="ARBA" id="ARBA00022603"/>
    </source>
</evidence>
<dbReference type="SUPFAM" id="SSF53335">
    <property type="entry name" value="S-adenosyl-L-methionine-dependent methyltransferases"/>
    <property type="match status" value="2"/>
</dbReference>
<reference evidence="4 5" key="1">
    <citation type="journal article" date="2019" name="Int. J. Syst. Evol. Microbiol.">
        <title>The Global Catalogue of Microorganisms (GCM) 10K type strain sequencing project: providing services to taxonomists for standard genome sequencing and annotation.</title>
        <authorList>
            <consortium name="The Broad Institute Genomics Platform"/>
            <consortium name="The Broad Institute Genome Sequencing Center for Infectious Disease"/>
            <person name="Wu L."/>
            <person name="Ma J."/>
        </authorList>
    </citation>
    <scope>NUCLEOTIDE SEQUENCE [LARGE SCALE GENOMIC DNA]</scope>
    <source>
        <strain evidence="4 5">JCM 14283</strain>
    </source>
</reference>
<dbReference type="PANTHER" id="PTHR12049:SF7">
    <property type="entry name" value="PROTEIN ARGININE METHYLTRANSFERASE NDUFAF7, MITOCHONDRIAL"/>
    <property type="match status" value="1"/>
</dbReference>
<evidence type="ECO:0000256" key="3">
    <source>
        <dbReference type="SAM" id="MobiDB-lite"/>
    </source>
</evidence>
<feature type="region of interest" description="Disordered" evidence="3">
    <location>
        <begin position="80"/>
        <end position="101"/>
    </location>
</feature>
<name>A0ABN2TTI7_9MICO</name>
<keyword evidence="1 4" id="KW-0489">Methyltransferase</keyword>
<sequence length="341" mass="36062">MYAAGRGFYVTRGGPAAHFTTATHGPTGAALAAALLRLWLRDHDELPAVVVDVGAGRGELASHLVRALADLALDESRYAVAPGHDEGPRPSGGTGRPAHATTRVVAVDVVDRPEGLDERVEWQRSPGGETLPPELTDLRDALVVAHEWLDVVPCTVAQVDASGTARTVLVDPDTGEETLGAPLTDDEEAWLRAHWPATTPGERIEVGLARDRAWADLVSRVRSGTLLAVDYGHTAGRRPSGGTLTAYAHGQQTTPVPDGTCDVTAHVAMDSLDADEVSTQREALQALGVTGATPPHALARAEPLAYLAALEQTGAEARLLDRQGFGGFWWALKRVDEHPVA</sequence>
<keyword evidence="2" id="KW-0808">Transferase</keyword>
<dbReference type="GO" id="GO:0032259">
    <property type="term" value="P:methylation"/>
    <property type="evidence" value="ECO:0007669"/>
    <property type="project" value="UniProtKB-KW"/>
</dbReference>
<dbReference type="InterPro" id="IPR029063">
    <property type="entry name" value="SAM-dependent_MTases_sf"/>
</dbReference>
<dbReference type="GO" id="GO:0008168">
    <property type="term" value="F:methyltransferase activity"/>
    <property type="evidence" value="ECO:0007669"/>
    <property type="project" value="UniProtKB-KW"/>
</dbReference>
<dbReference type="Gene3D" id="3.40.50.12710">
    <property type="match status" value="1"/>
</dbReference>
<keyword evidence="5" id="KW-1185">Reference proteome</keyword>
<evidence type="ECO:0000256" key="2">
    <source>
        <dbReference type="ARBA" id="ARBA00022679"/>
    </source>
</evidence>
<accession>A0ABN2TTI7</accession>
<dbReference type="EMBL" id="BAAANB010000001">
    <property type="protein sequence ID" value="GAA2019331.1"/>
    <property type="molecule type" value="Genomic_DNA"/>
</dbReference>
<dbReference type="Proteomes" id="UP001501285">
    <property type="component" value="Unassembled WGS sequence"/>
</dbReference>
<proteinExistence type="predicted"/>
<comment type="caution">
    <text evidence="4">The sequence shown here is derived from an EMBL/GenBank/DDBJ whole genome shotgun (WGS) entry which is preliminary data.</text>
</comment>
<dbReference type="PANTHER" id="PTHR12049">
    <property type="entry name" value="PROTEIN ARGININE METHYLTRANSFERASE NDUFAF7, MITOCHONDRIAL"/>
    <property type="match status" value="1"/>
</dbReference>
<dbReference type="Pfam" id="PF02636">
    <property type="entry name" value="Methyltransf_28"/>
    <property type="match status" value="1"/>
</dbReference>
<dbReference type="InterPro" id="IPR003788">
    <property type="entry name" value="NDUFAF7"/>
</dbReference>